<keyword evidence="1" id="KW-1133">Transmembrane helix</keyword>
<reference evidence="2" key="2">
    <citation type="submission" date="2020-05" db="UniProtKB">
        <authorList>
            <consortium name="EnsemblMetazoa"/>
        </authorList>
    </citation>
    <scope>IDENTIFICATION</scope>
    <source>
        <strain evidence="2">SANGQUA</strain>
    </source>
</reference>
<sequence length="46" mass="5148">KGTAIFIRGNLLSAFHFYHVLVCVIREKKGEKQRKSPVSVCVSVCV</sequence>
<organism evidence="2 3">
    <name type="scientific">Anopheles quadriannulatus</name>
    <name type="common">Mosquito</name>
    <dbReference type="NCBI Taxonomy" id="34691"/>
    <lineage>
        <taxon>Eukaryota</taxon>
        <taxon>Metazoa</taxon>
        <taxon>Ecdysozoa</taxon>
        <taxon>Arthropoda</taxon>
        <taxon>Hexapoda</taxon>
        <taxon>Insecta</taxon>
        <taxon>Pterygota</taxon>
        <taxon>Neoptera</taxon>
        <taxon>Endopterygota</taxon>
        <taxon>Diptera</taxon>
        <taxon>Nematocera</taxon>
        <taxon>Culicoidea</taxon>
        <taxon>Culicidae</taxon>
        <taxon>Anophelinae</taxon>
        <taxon>Anopheles</taxon>
    </lineage>
</organism>
<keyword evidence="1" id="KW-0472">Membrane</keyword>
<reference evidence="3" key="1">
    <citation type="submission" date="2013-03" db="EMBL/GenBank/DDBJ databases">
        <title>The Genome Sequence of Anopheles quadriannulatus QUAD4_A.</title>
        <authorList>
            <consortium name="The Broad Institute Genomics Platform"/>
            <person name="Neafsey D.E."/>
            <person name="Howell P."/>
            <person name="Walker B."/>
            <person name="Young S.K."/>
            <person name="Zeng Q."/>
            <person name="Gargeya S."/>
            <person name="Fitzgerald M."/>
            <person name="Haas B."/>
            <person name="Abouelleil A."/>
            <person name="Allen A.W."/>
            <person name="Alvarado L."/>
            <person name="Arachchi H.M."/>
            <person name="Berlin A.M."/>
            <person name="Chapman S.B."/>
            <person name="Gainer-Dewar J."/>
            <person name="Goldberg J."/>
            <person name="Griggs A."/>
            <person name="Gujja S."/>
            <person name="Hansen M."/>
            <person name="Howarth C."/>
            <person name="Imamovic A."/>
            <person name="Ireland A."/>
            <person name="Larimer J."/>
            <person name="McCowan C."/>
            <person name="Murphy C."/>
            <person name="Pearson M."/>
            <person name="Poon T.W."/>
            <person name="Priest M."/>
            <person name="Roberts A."/>
            <person name="Saif S."/>
            <person name="Shea T."/>
            <person name="Sisk P."/>
            <person name="Sykes S."/>
            <person name="Wortman J."/>
            <person name="Nusbaum C."/>
            <person name="Birren B."/>
        </authorList>
    </citation>
    <scope>NUCLEOTIDE SEQUENCE [LARGE SCALE GENOMIC DNA]</scope>
    <source>
        <strain evidence="3">SANGQUA</strain>
    </source>
</reference>
<name>A0A182XQC7_ANOQN</name>
<evidence type="ECO:0000313" key="2">
    <source>
        <dbReference type="EnsemblMetazoa" id="AQUA014071-PA"/>
    </source>
</evidence>
<dbReference type="Proteomes" id="UP000076407">
    <property type="component" value="Unassembled WGS sequence"/>
</dbReference>
<keyword evidence="3" id="KW-1185">Reference proteome</keyword>
<dbReference type="EnsemblMetazoa" id="AQUA014071-RB">
    <property type="protein sequence ID" value="AQUA014071-PB"/>
    <property type="gene ID" value="AQUA014071"/>
</dbReference>
<proteinExistence type="predicted"/>
<accession>A0A182XQC7</accession>
<feature type="transmembrane region" description="Helical" evidence="1">
    <location>
        <begin position="6"/>
        <end position="25"/>
    </location>
</feature>
<evidence type="ECO:0000256" key="1">
    <source>
        <dbReference type="SAM" id="Phobius"/>
    </source>
</evidence>
<protein>
    <submittedName>
        <fullName evidence="2">Uncharacterized protein</fullName>
    </submittedName>
</protein>
<dbReference type="AlphaFoldDB" id="A0A182XQC7"/>
<evidence type="ECO:0000313" key="3">
    <source>
        <dbReference type="Proteomes" id="UP000076407"/>
    </source>
</evidence>
<keyword evidence="1" id="KW-0812">Transmembrane</keyword>
<dbReference type="EnsemblMetazoa" id="AQUA014071-RA">
    <property type="protein sequence ID" value="AQUA014071-PA"/>
    <property type="gene ID" value="AQUA014071"/>
</dbReference>